<dbReference type="Proteomes" id="UP000755585">
    <property type="component" value="Unassembled WGS sequence"/>
</dbReference>
<sequence length="109" mass="12165">MVEVDHVDRLDRGVGVGVRRQQHPAGQREQVHRGLEELDAGHLRHPVVGEQQGDRLAAELQLLQRVERLRRALRPDDAVRLAVPTAEVTGYRPGNAGIVVHGEDHRTGR</sequence>
<comment type="caution">
    <text evidence="1">The sequence shown here is derived from an EMBL/GenBank/DDBJ whole genome shotgun (WGS) entry which is preliminary data.</text>
</comment>
<keyword evidence="2" id="KW-1185">Reference proteome</keyword>
<protein>
    <submittedName>
        <fullName evidence="1">Uncharacterized protein</fullName>
    </submittedName>
</protein>
<proteinExistence type="predicted"/>
<evidence type="ECO:0000313" key="2">
    <source>
        <dbReference type="Proteomes" id="UP000755585"/>
    </source>
</evidence>
<gene>
    <name evidence="1" type="ORF">JOF29_001642</name>
</gene>
<reference evidence="1 2" key="1">
    <citation type="submission" date="2021-03" db="EMBL/GenBank/DDBJ databases">
        <title>Sequencing the genomes of 1000 actinobacteria strains.</title>
        <authorList>
            <person name="Klenk H.-P."/>
        </authorList>
    </citation>
    <scope>NUCLEOTIDE SEQUENCE [LARGE SCALE GENOMIC DNA]</scope>
    <source>
        <strain evidence="1 2">DSM 18824</strain>
    </source>
</reference>
<name>A0ABS4UG74_9ACTN</name>
<organism evidence="1 2">
    <name type="scientific">Kribbella aluminosa</name>
    <dbReference type="NCBI Taxonomy" id="416017"/>
    <lineage>
        <taxon>Bacteria</taxon>
        <taxon>Bacillati</taxon>
        <taxon>Actinomycetota</taxon>
        <taxon>Actinomycetes</taxon>
        <taxon>Propionibacteriales</taxon>
        <taxon>Kribbellaceae</taxon>
        <taxon>Kribbella</taxon>
    </lineage>
</organism>
<accession>A0ABS4UG74</accession>
<dbReference type="EMBL" id="JAGINT010000001">
    <property type="protein sequence ID" value="MBP2350559.1"/>
    <property type="molecule type" value="Genomic_DNA"/>
</dbReference>
<evidence type="ECO:0000313" key="1">
    <source>
        <dbReference type="EMBL" id="MBP2350559.1"/>
    </source>
</evidence>